<reference evidence="2 3" key="1">
    <citation type="submission" date="2019-06" db="EMBL/GenBank/DDBJ databases">
        <title>A chromosomal-level reference genome of Carpinus fangiana (Coryloideae, Betulaceae).</title>
        <authorList>
            <person name="Yang X."/>
            <person name="Wang Z."/>
            <person name="Zhang L."/>
            <person name="Hao G."/>
            <person name="Liu J."/>
            <person name="Yang Y."/>
        </authorList>
    </citation>
    <scope>NUCLEOTIDE SEQUENCE [LARGE SCALE GENOMIC DNA]</scope>
    <source>
        <strain evidence="2">Cfa_2016G</strain>
        <tissue evidence="2">Leaf</tissue>
    </source>
</reference>
<dbReference type="EMBL" id="CM017322">
    <property type="protein sequence ID" value="KAE8010213.1"/>
    <property type="molecule type" value="Genomic_DNA"/>
</dbReference>
<dbReference type="Proteomes" id="UP000327013">
    <property type="component" value="Chromosome 2"/>
</dbReference>
<proteinExistence type="predicted"/>
<protein>
    <submittedName>
        <fullName evidence="2">Uncharacterized protein</fullName>
    </submittedName>
</protein>
<sequence length="136" mass="14550">MGLKASAQAQHISISKDQVQCSVFFSKRARKPSPFLKYRVNPVPEMQELLTKVMPKASPTVGPESGKSETMTKDLMAGPPMVISEGVFVWSGPMSLTGANGASSSTTIIQMSSKPLISASFSTVVAQLSDEETLNR</sequence>
<name>A0A5N6QVR5_9ROSI</name>
<accession>A0A5N6QVR5</accession>
<feature type="region of interest" description="Disordered" evidence="1">
    <location>
        <begin position="54"/>
        <end position="75"/>
    </location>
</feature>
<keyword evidence="3" id="KW-1185">Reference proteome</keyword>
<gene>
    <name evidence="2" type="ORF">FH972_006603</name>
</gene>
<dbReference type="AlphaFoldDB" id="A0A5N6QVR5"/>
<evidence type="ECO:0000313" key="3">
    <source>
        <dbReference type="Proteomes" id="UP000327013"/>
    </source>
</evidence>
<evidence type="ECO:0000313" key="2">
    <source>
        <dbReference type="EMBL" id="KAE8010213.1"/>
    </source>
</evidence>
<organism evidence="2 3">
    <name type="scientific">Carpinus fangiana</name>
    <dbReference type="NCBI Taxonomy" id="176857"/>
    <lineage>
        <taxon>Eukaryota</taxon>
        <taxon>Viridiplantae</taxon>
        <taxon>Streptophyta</taxon>
        <taxon>Embryophyta</taxon>
        <taxon>Tracheophyta</taxon>
        <taxon>Spermatophyta</taxon>
        <taxon>Magnoliopsida</taxon>
        <taxon>eudicotyledons</taxon>
        <taxon>Gunneridae</taxon>
        <taxon>Pentapetalae</taxon>
        <taxon>rosids</taxon>
        <taxon>fabids</taxon>
        <taxon>Fagales</taxon>
        <taxon>Betulaceae</taxon>
        <taxon>Carpinus</taxon>
    </lineage>
</organism>
<evidence type="ECO:0000256" key="1">
    <source>
        <dbReference type="SAM" id="MobiDB-lite"/>
    </source>
</evidence>